<feature type="signal peptide" evidence="2">
    <location>
        <begin position="1"/>
        <end position="19"/>
    </location>
</feature>
<gene>
    <name evidence="3" type="ORF">Syun_020753</name>
</gene>
<sequence length="163" mass="18722">MRNFWRLFFLFFVASLSLSSRNLSLSFSLSVLRSSIVRFFQFHQFLAKVAERASERELRRTSKIVFNTNSSNRSIDLQIVRAIADDRVGEEGEIERADYGSDNEETDGFEGGSEYPSSPFRRVNEAKSGSEISMEVHDVNSEEFVSRQGKRWTAAKSMKKPME</sequence>
<dbReference type="AlphaFoldDB" id="A0AAP0IFP6"/>
<evidence type="ECO:0000256" key="1">
    <source>
        <dbReference type="SAM" id="MobiDB-lite"/>
    </source>
</evidence>
<dbReference type="EMBL" id="JBBNAF010000009">
    <property type="protein sequence ID" value="KAK9113956.1"/>
    <property type="molecule type" value="Genomic_DNA"/>
</dbReference>
<reference evidence="3 4" key="1">
    <citation type="submission" date="2024-01" db="EMBL/GenBank/DDBJ databases">
        <title>Genome assemblies of Stephania.</title>
        <authorList>
            <person name="Yang L."/>
        </authorList>
    </citation>
    <scope>NUCLEOTIDE SEQUENCE [LARGE SCALE GENOMIC DNA]</scope>
    <source>
        <strain evidence="3">YNDBR</strain>
        <tissue evidence="3">Leaf</tissue>
    </source>
</reference>
<accession>A0AAP0IFP6</accession>
<evidence type="ECO:0000313" key="3">
    <source>
        <dbReference type="EMBL" id="KAK9113956.1"/>
    </source>
</evidence>
<keyword evidence="4" id="KW-1185">Reference proteome</keyword>
<name>A0AAP0IFP6_9MAGN</name>
<proteinExistence type="predicted"/>
<feature type="region of interest" description="Disordered" evidence="1">
    <location>
        <begin position="93"/>
        <end position="129"/>
    </location>
</feature>
<evidence type="ECO:0000313" key="4">
    <source>
        <dbReference type="Proteomes" id="UP001420932"/>
    </source>
</evidence>
<comment type="caution">
    <text evidence="3">The sequence shown here is derived from an EMBL/GenBank/DDBJ whole genome shotgun (WGS) entry which is preliminary data.</text>
</comment>
<feature type="chain" id="PRO_5042902876" evidence="2">
    <location>
        <begin position="20"/>
        <end position="163"/>
    </location>
</feature>
<keyword evidence="2" id="KW-0732">Signal</keyword>
<evidence type="ECO:0000256" key="2">
    <source>
        <dbReference type="SAM" id="SignalP"/>
    </source>
</evidence>
<protein>
    <submittedName>
        <fullName evidence="3">Uncharacterized protein</fullName>
    </submittedName>
</protein>
<organism evidence="3 4">
    <name type="scientific">Stephania yunnanensis</name>
    <dbReference type="NCBI Taxonomy" id="152371"/>
    <lineage>
        <taxon>Eukaryota</taxon>
        <taxon>Viridiplantae</taxon>
        <taxon>Streptophyta</taxon>
        <taxon>Embryophyta</taxon>
        <taxon>Tracheophyta</taxon>
        <taxon>Spermatophyta</taxon>
        <taxon>Magnoliopsida</taxon>
        <taxon>Ranunculales</taxon>
        <taxon>Menispermaceae</taxon>
        <taxon>Menispermoideae</taxon>
        <taxon>Cissampelideae</taxon>
        <taxon>Stephania</taxon>
    </lineage>
</organism>
<dbReference type="Proteomes" id="UP001420932">
    <property type="component" value="Unassembled WGS sequence"/>
</dbReference>